<keyword evidence="1" id="KW-0472">Membrane</keyword>
<keyword evidence="1" id="KW-0812">Transmembrane</keyword>
<comment type="caution">
    <text evidence="2">The sequence shown here is derived from an EMBL/GenBank/DDBJ whole genome shotgun (WGS) entry which is preliminary data.</text>
</comment>
<protein>
    <submittedName>
        <fullName evidence="2">Uncharacterized protein</fullName>
    </submittedName>
</protein>
<accession>A0ABP2L526</accession>
<dbReference type="EMBL" id="AFIJ01000020">
    <property type="protein sequence ID" value="EGL40885.1"/>
    <property type="molecule type" value="Genomic_DNA"/>
</dbReference>
<keyword evidence="3" id="KW-1185">Reference proteome</keyword>
<reference evidence="2 3" key="1">
    <citation type="submission" date="2011-04" db="EMBL/GenBank/DDBJ databases">
        <authorList>
            <person name="Harkins D.M."/>
            <person name="Madupu R."/>
            <person name="Durkin A.S."/>
            <person name="Torralba M."/>
            <person name="Methe B."/>
            <person name="Sutton G.G."/>
            <person name="Nelson K.E."/>
        </authorList>
    </citation>
    <scope>NUCLEOTIDE SEQUENCE [LARGE SCALE GENOMIC DNA]</scope>
    <source>
        <strain evidence="2 3">UPII 199-6</strain>
    </source>
</reference>
<feature type="transmembrane region" description="Helical" evidence="1">
    <location>
        <begin position="36"/>
        <end position="56"/>
    </location>
</feature>
<evidence type="ECO:0000313" key="3">
    <source>
        <dbReference type="Proteomes" id="UP000004018"/>
    </source>
</evidence>
<proteinExistence type="predicted"/>
<gene>
    <name evidence="2" type="ORF">HMPREF1039_1116</name>
</gene>
<evidence type="ECO:0000256" key="1">
    <source>
        <dbReference type="SAM" id="Phobius"/>
    </source>
</evidence>
<sequence length="57" mass="6334">MYILLGKGGKVTKTVCPLPIGTRAAIFKRRFRGSLYGGKTVFLFIIILFIGEVIFVL</sequence>
<keyword evidence="1" id="KW-1133">Transmembrane helix</keyword>
<evidence type="ECO:0000313" key="2">
    <source>
        <dbReference type="EMBL" id="EGL40885.1"/>
    </source>
</evidence>
<dbReference type="Proteomes" id="UP000004018">
    <property type="component" value="Unassembled WGS sequence"/>
</dbReference>
<name>A0ABP2L526_9FIRM</name>
<organism evidence="2 3">
    <name type="scientific">Megasphaera lornae</name>
    <dbReference type="NCBI Taxonomy" id="1000568"/>
    <lineage>
        <taxon>Bacteria</taxon>
        <taxon>Bacillati</taxon>
        <taxon>Bacillota</taxon>
        <taxon>Negativicutes</taxon>
        <taxon>Veillonellales</taxon>
        <taxon>Veillonellaceae</taxon>
        <taxon>Megasphaera</taxon>
    </lineage>
</organism>